<name>A0AAN9S7F2_PSOTE</name>
<evidence type="ECO:0000313" key="2">
    <source>
        <dbReference type="Proteomes" id="UP001386955"/>
    </source>
</evidence>
<dbReference type="Proteomes" id="UP001386955">
    <property type="component" value="Unassembled WGS sequence"/>
</dbReference>
<gene>
    <name evidence="1" type="ORF">VNO78_25454</name>
</gene>
<keyword evidence="2" id="KW-1185">Reference proteome</keyword>
<organism evidence="1 2">
    <name type="scientific">Psophocarpus tetragonolobus</name>
    <name type="common">Winged bean</name>
    <name type="synonym">Dolichos tetragonolobus</name>
    <dbReference type="NCBI Taxonomy" id="3891"/>
    <lineage>
        <taxon>Eukaryota</taxon>
        <taxon>Viridiplantae</taxon>
        <taxon>Streptophyta</taxon>
        <taxon>Embryophyta</taxon>
        <taxon>Tracheophyta</taxon>
        <taxon>Spermatophyta</taxon>
        <taxon>Magnoliopsida</taxon>
        <taxon>eudicotyledons</taxon>
        <taxon>Gunneridae</taxon>
        <taxon>Pentapetalae</taxon>
        <taxon>rosids</taxon>
        <taxon>fabids</taxon>
        <taxon>Fabales</taxon>
        <taxon>Fabaceae</taxon>
        <taxon>Papilionoideae</taxon>
        <taxon>50 kb inversion clade</taxon>
        <taxon>NPAAA clade</taxon>
        <taxon>indigoferoid/millettioid clade</taxon>
        <taxon>Phaseoleae</taxon>
        <taxon>Psophocarpus</taxon>
    </lineage>
</organism>
<sequence length="98" mass="10903">MFYSVQASFASLLELGYELTLQVRTLQLQLQLRTHLHFRLSAIASDFGEAPYPPKLHLFLCSCASIVSSSTSLPIVAAFVSAIAFDHFRTLDVIIILM</sequence>
<proteinExistence type="predicted"/>
<comment type="caution">
    <text evidence="1">The sequence shown here is derived from an EMBL/GenBank/DDBJ whole genome shotgun (WGS) entry which is preliminary data.</text>
</comment>
<protein>
    <submittedName>
        <fullName evidence="1">Uncharacterized protein</fullName>
    </submittedName>
</protein>
<dbReference type="AlphaFoldDB" id="A0AAN9S7F2"/>
<accession>A0AAN9S7F2</accession>
<evidence type="ECO:0000313" key="1">
    <source>
        <dbReference type="EMBL" id="KAK7390155.1"/>
    </source>
</evidence>
<reference evidence="1 2" key="1">
    <citation type="submission" date="2024-01" db="EMBL/GenBank/DDBJ databases">
        <title>The genomes of 5 underutilized Papilionoideae crops provide insights into root nodulation and disease resistanc.</title>
        <authorList>
            <person name="Jiang F."/>
        </authorList>
    </citation>
    <scope>NUCLEOTIDE SEQUENCE [LARGE SCALE GENOMIC DNA]</scope>
    <source>
        <strain evidence="1">DUOXIRENSHENG_FW03</strain>
        <tissue evidence="1">Leaves</tissue>
    </source>
</reference>
<dbReference type="EMBL" id="JAYMYS010000006">
    <property type="protein sequence ID" value="KAK7390155.1"/>
    <property type="molecule type" value="Genomic_DNA"/>
</dbReference>